<comment type="caution">
    <text evidence="2">The sequence shown here is derived from an EMBL/GenBank/DDBJ whole genome shotgun (WGS) entry which is preliminary data.</text>
</comment>
<name>A0A8S4AMS5_9TELE</name>
<evidence type="ECO:0000313" key="2">
    <source>
        <dbReference type="EMBL" id="CAG5894831.1"/>
    </source>
</evidence>
<keyword evidence="5" id="KW-1185">Reference proteome</keyword>
<evidence type="ECO:0000313" key="1">
    <source>
        <dbReference type="EMBL" id="CAG5894784.1"/>
    </source>
</evidence>
<dbReference type="OrthoDB" id="67296at2759"/>
<protein>
    <submittedName>
        <fullName evidence="2">(Atlantic silverside) hypothetical protein</fullName>
    </submittedName>
</protein>
<dbReference type="EMBL" id="CAJRST010006291">
    <property type="protein sequence ID" value="CAG5894880.1"/>
    <property type="molecule type" value="Genomic_DNA"/>
</dbReference>
<dbReference type="GO" id="GO:0097196">
    <property type="term" value="C:Shu complex"/>
    <property type="evidence" value="ECO:0007669"/>
    <property type="project" value="TreeGrafter"/>
</dbReference>
<evidence type="ECO:0000313" key="5">
    <source>
        <dbReference type="Proteomes" id="UP000677803"/>
    </source>
</evidence>
<dbReference type="PANTHER" id="PTHR28653:SF1">
    <property type="entry name" value="ATPASE SWSAP1"/>
    <property type="match status" value="1"/>
</dbReference>
<dbReference type="EMBL" id="CAJRST010006280">
    <property type="protein sequence ID" value="CAG5894831.1"/>
    <property type="molecule type" value="Genomic_DNA"/>
</dbReference>
<proteinExistence type="predicted"/>
<sequence length="277" mass="29546">MADILTLAFRTFGSRTCQGIAATPGPPPPAARSVLTVGDRRVSRSLLLLSALTAASEMGIRVVFFAQTQIKSLPVSLQRCVPSLSPESLKKITFTYPRTFEELLQHVAGLHESPTPPSLIIVDRLEDFLRGPAAGAHSGAYGGFQWGQQPSGAARLAALLCDTSAFLSCGGSGSAPCRLIASFLSDADGGGQDGGDSSATDPTLDVLDRYFQARCTLDQDRGYAATGAAAEEAWNIYLSERGATEFFSEKEVKTHGTQEWQLFIFPDSSMEFKLAST</sequence>
<gene>
    <name evidence="1" type="ORF">MMEN_LOCUS6605</name>
    <name evidence="2" type="ORF">MMEN_LOCUS6607</name>
    <name evidence="3" type="ORF">MMEN_LOCUS6613</name>
    <name evidence="4" type="ORF">MMEN_LOCUS6615</name>
</gene>
<dbReference type="EMBL" id="CAJRST010006302">
    <property type="protein sequence ID" value="CAG5894927.1"/>
    <property type="molecule type" value="Genomic_DNA"/>
</dbReference>
<dbReference type="PANTHER" id="PTHR28653">
    <property type="match status" value="1"/>
</dbReference>
<evidence type="ECO:0000313" key="4">
    <source>
        <dbReference type="EMBL" id="CAG5894927.1"/>
    </source>
</evidence>
<dbReference type="Proteomes" id="UP000677803">
    <property type="component" value="Unassembled WGS sequence"/>
</dbReference>
<dbReference type="EMBL" id="CAJRST010006269">
    <property type="protein sequence ID" value="CAG5894784.1"/>
    <property type="molecule type" value="Genomic_DNA"/>
</dbReference>
<evidence type="ECO:0000313" key="3">
    <source>
        <dbReference type="EMBL" id="CAG5894880.1"/>
    </source>
</evidence>
<dbReference type="GO" id="GO:0000724">
    <property type="term" value="P:double-strand break repair via homologous recombination"/>
    <property type="evidence" value="ECO:0007669"/>
    <property type="project" value="TreeGrafter"/>
</dbReference>
<organism evidence="2 5">
    <name type="scientific">Menidia menidia</name>
    <name type="common">Atlantic silverside</name>
    <dbReference type="NCBI Taxonomy" id="238744"/>
    <lineage>
        <taxon>Eukaryota</taxon>
        <taxon>Metazoa</taxon>
        <taxon>Chordata</taxon>
        <taxon>Craniata</taxon>
        <taxon>Vertebrata</taxon>
        <taxon>Euteleostomi</taxon>
        <taxon>Actinopterygii</taxon>
        <taxon>Neopterygii</taxon>
        <taxon>Teleostei</taxon>
        <taxon>Neoteleostei</taxon>
        <taxon>Acanthomorphata</taxon>
        <taxon>Ovalentaria</taxon>
        <taxon>Atherinomorphae</taxon>
        <taxon>Atheriniformes</taxon>
        <taxon>Atherinopsidae</taxon>
        <taxon>Menidiinae</taxon>
        <taxon>Menidia</taxon>
    </lineage>
</organism>
<dbReference type="GO" id="GO:0003697">
    <property type="term" value="F:single-stranded DNA binding"/>
    <property type="evidence" value="ECO:0007669"/>
    <property type="project" value="TreeGrafter"/>
</dbReference>
<accession>A0A8S4AMS5</accession>
<reference evidence="2" key="1">
    <citation type="submission" date="2021-05" db="EMBL/GenBank/DDBJ databases">
        <authorList>
            <person name="Tigano A."/>
        </authorList>
    </citation>
    <scope>NUCLEOTIDE SEQUENCE</scope>
</reference>
<dbReference type="AlphaFoldDB" id="A0A8S4AMS5"/>